<dbReference type="PANTHER" id="PTHR23316">
    <property type="entry name" value="IMPORTIN ALPHA"/>
    <property type="match status" value="1"/>
</dbReference>
<dbReference type="Pfam" id="PF00514">
    <property type="entry name" value="Arm"/>
    <property type="match status" value="2"/>
</dbReference>
<dbReference type="SUPFAM" id="SSF48371">
    <property type="entry name" value="ARM repeat"/>
    <property type="match status" value="1"/>
</dbReference>
<gene>
    <name evidence="7" type="ORF">BSTOLATCC_MIC39583</name>
</gene>
<evidence type="ECO:0000256" key="5">
    <source>
        <dbReference type="PIRNR" id="PIRNR005673"/>
    </source>
</evidence>
<name>A0AAU9JCG4_9CILI</name>
<dbReference type="InterPro" id="IPR016024">
    <property type="entry name" value="ARM-type_fold"/>
</dbReference>
<evidence type="ECO:0000256" key="4">
    <source>
        <dbReference type="ARBA" id="ARBA00022927"/>
    </source>
</evidence>
<dbReference type="Proteomes" id="UP001162131">
    <property type="component" value="Unassembled WGS sequence"/>
</dbReference>
<dbReference type="InterPro" id="IPR024931">
    <property type="entry name" value="Importin_alpha"/>
</dbReference>
<dbReference type="GO" id="GO:0006606">
    <property type="term" value="P:protein import into nucleus"/>
    <property type="evidence" value="ECO:0007669"/>
    <property type="project" value="InterPro"/>
</dbReference>
<comment type="similarity">
    <text evidence="1 5">Belongs to the importin alpha family.</text>
</comment>
<dbReference type="PIRSF" id="PIRSF005673">
    <property type="entry name" value="Importin_alpha"/>
    <property type="match status" value="1"/>
</dbReference>
<keyword evidence="4 5" id="KW-0653">Protein transport</keyword>
<accession>A0AAU9JCG4</accession>
<sequence>MISTPSRLEDRNHSFQSIITLEEHNSQREKFTAQLRKTKRLENANKRRDIMSESEGEAHYSDSLLAAIPQLSNPYLDSREKLESFYYLISTTQSDEIRYSALNSVRRLLSQSSAIPIKQAAEIGYIQLLIFYLNPQNRIEIQLEASWCLCNLAASDNGIVEKLVNSGAVQACLDVLNKENQEVAEHAIWCIGNIAGDYHAHFRQQMIDSGIIGILINFLEEKDRLTREVMRTGAWTLHNLVRKRVVIPEDTCKALLIFLKNWLDECEPAIKIDCLWAVAFLAEGGEKQIQLVIDSQILKRVTKYAKMHTGKFKEPILRIFGNILTGNSQQEQVLLNLKILDILHETLQSKSAKIKKDALWSLSNLAASSRAQISKIVEHPVIKKAMRFLIDPNLMIRKEACFIFVNIVRLGMYSSILSLLDSEILVILKESLDTLDPEILKLILEIAKGLLRAGSQNISSDGNNKVSRMYEDAGILDIIQDIRINNANEKIQEAAETIIKQFFSTEQNEIVPLMTPDSYEFS</sequence>
<dbReference type="PROSITE" id="PS51214">
    <property type="entry name" value="IBB"/>
    <property type="match status" value="1"/>
</dbReference>
<keyword evidence="3" id="KW-0677">Repeat</keyword>
<keyword evidence="2 5" id="KW-0813">Transport</keyword>
<reference evidence="7" key="1">
    <citation type="submission" date="2021-09" db="EMBL/GenBank/DDBJ databases">
        <authorList>
            <consortium name="AG Swart"/>
            <person name="Singh M."/>
            <person name="Singh A."/>
            <person name="Seah K."/>
            <person name="Emmerich C."/>
        </authorList>
    </citation>
    <scope>NUCLEOTIDE SEQUENCE</scope>
    <source>
        <strain evidence="7">ATCC30299</strain>
    </source>
</reference>
<dbReference type="InterPro" id="IPR000225">
    <property type="entry name" value="Armadillo"/>
</dbReference>
<dbReference type="GO" id="GO:0061608">
    <property type="term" value="F:nuclear import signal receptor activity"/>
    <property type="evidence" value="ECO:0007669"/>
    <property type="project" value="InterPro"/>
</dbReference>
<dbReference type="InterPro" id="IPR011989">
    <property type="entry name" value="ARM-like"/>
</dbReference>
<evidence type="ECO:0000256" key="3">
    <source>
        <dbReference type="ARBA" id="ARBA00022737"/>
    </source>
</evidence>
<dbReference type="InterPro" id="IPR002652">
    <property type="entry name" value="Importin-a_IBB"/>
</dbReference>
<evidence type="ECO:0000259" key="6">
    <source>
        <dbReference type="PROSITE" id="PS51214"/>
    </source>
</evidence>
<protein>
    <recommendedName>
        <fullName evidence="5">Importin subunit alpha</fullName>
    </recommendedName>
</protein>
<evidence type="ECO:0000256" key="1">
    <source>
        <dbReference type="ARBA" id="ARBA00010394"/>
    </source>
</evidence>
<proteinExistence type="inferred from homology"/>
<evidence type="ECO:0000256" key="2">
    <source>
        <dbReference type="ARBA" id="ARBA00022448"/>
    </source>
</evidence>
<comment type="caution">
    <text evidence="7">The sequence shown here is derived from an EMBL/GenBank/DDBJ whole genome shotgun (WGS) entry which is preliminary data.</text>
</comment>
<organism evidence="7 8">
    <name type="scientific">Blepharisma stoltei</name>
    <dbReference type="NCBI Taxonomy" id="1481888"/>
    <lineage>
        <taxon>Eukaryota</taxon>
        <taxon>Sar</taxon>
        <taxon>Alveolata</taxon>
        <taxon>Ciliophora</taxon>
        <taxon>Postciliodesmatophora</taxon>
        <taxon>Heterotrichea</taxon>
        <taxon>Heterotrichida</taxon>
        <taxon>Blepharismidae</taxon>
        <taxon>Blepharisma</taxon>
    </lineage>
</organism>
<dbReference type="EMBL" id="CAJZBQ010000039">
    <property type="protein sequence ID" value="CAG9325796.1"/>
    <property type="molecule type" value="Genomic_DNA"/>
</dbReference>
<dbReference type="SMART" id="SM00185">
    <property type="entry name" value="ARM"/>
    <property type="match status" value="6"/>
</dbReference>
<dbReference type="GO" id="GO:0005737">
    <property type="term" value="C:cytoplasm"/>
    <property type="evidence" value="ECO:0007669"/>
    <property type="project" value="InterPro"/>
</dbReference>
<dbReference type="Gene3D" id="1.25.10.10">
    <property type="entry name" value="Leucine-rich Repeat Variant"/>
    <property type="match status" value="1"/>
</dbReference>
<evidence type="ECO:0000313" key="7">
    <source>
        <dbReference type="EMBL" id="CAG9325796.1"/>
    </source>
</evidence>
<feature type="domain" description="IBB" evidence="6">
    <location>
        <begin position="1"/>
        <end position="57"/>
    </location>
</feature>
<evidence type="ECO:0000313" key="8">
    <source>
        <dbReference type="Proteomes" id="UP001162131"/>
    </source>
</evidence>
<keyword evidence="8" id="KW-1185">Reference proteome</keyword>
<dbReference type="AlphaFoldDB" id="A0AAU9JCG4"/>